<gene>
    <name evidence="3" type="ORF">BCF44_106501</name>
</gene>
<accession>A0A3E0HM89</accession>
<evidence type="ECO:0000259" key="2">
    <source>
        <dbReference type="Pfam" id="PF00078"/>
    </source>
</evidence>
<dbReference type="PANTHER" id="PTHR34047">
    <property type="entry name" value="NUCLEAR INTRON MATURASE 1, MITOCHONDRIAL-RELATED"/>
    <property type="match status" value="1"/>
</dbReference>
<dbReference type="PANTHER" id="PTHR34047:SF8">
    <property type="entry name" value="PROTEIN YKFC"/>
    <property type="match status" value="1"/>
</dbReference>
<dbReference type="SUPFAM" id="SSF56672">
    <property type="entry name" value="DNA/RNA polymerases"/>
    <property type="match status" value="1"/>
</dbReference>
<protein>
    <submittedName>
        <fullName evidence="3">Reverse transcriptase (RNA-dependent DNA polymerase)</fullName>
    </submittedName>
</protein>
<keyword evidence="3" id="KW-0808">Transferase</keyword>
<sequence>MIPKAEGGHRVLRVPTVRDRIVERAVLSQLRPHLDPVLGPSSYGFRPGLGVVDAVQALVRLREEGFGWVLRTDLHDCFPSVDLVRLRRLLEILIVDSDLLDLVDRLLARPAPGNSMLGPPMGWRRGRRGHRCGPTWFLRTSTTGSAPPASPWSATPTTSPCWPATSATRGRRRVSPPRQPRRSG</sequence>
<dbReference type="AlphaFoldDB" id="A0A3E0HM89"/>
<proteinExistence type="predicted"/>
<keyword evidence="4" id="KW-1185">Reference proteome</keyword>
<organism evidence="3 4">
    <name type="scientific">Kutzneria buriramensis</name>
    <dbReference type="NCBI Taxonomy" id="1045776"/>
    <lineage>
        <taxon>Bacteria</taxon>
        <taxon>Bacillati</taxon>
        <taxon>Actinomycetota</taxon>
        <taxon>Actinomycetes</taxon>
        <taxon>Pseudonocardiales</taxon>
        <taxon>Pseudonocardiaceae</taxon>
        <taxon>Kutzneria</taxon>
    </lineage>
</organism>
<feature type="compositionally biased region" description="Low complexity" evidence="1">
    <location>
        <begin position="140"/>
        <end position="168"/>
    </location>
</feature>
<evidence type="ECO:0000313" key="3">
    <source>
        <dbReference type="EMBL" id="REH47336.1"/>
    </source>
</evidence>
<dbReference type="InterPro" id="IPR051083">
    <property type="entry name" value="GrpII_Intron_Splice-Mob/Def"/>
</dbReference>
<keyword evidence="3" id="KW-0548">Nucleotidyltransferase</keyword>
<feature type="compositionally biased region" description="Basic residues" evidence="1">
    <location>
        <begin position="169"/>
        <end position="184"/>
    </location>
</feature>
<dbReference type="Pfam" id="PF00078">
    <property type="entry name" value="RVT_1"/>
    <property type="match status" value="1"/>
</dbReference>
<comment type="caution">
    <text evidence="3">The sequence shown here is derived from an EMBL/GenBank/DDBJ whole genome shotgun (WGS) entry which is preliminary data.</text>
</comment>
<dbReference type="GO" id="GO:0003964">
    <property type="term" value="F:RNA-directed DNA polymerase activity"/>
    <property type="evidence" value="ECO:0007669"/>
    <property type="project" value="UniProtKB-KW"/>
</dbReference>
<feature type="region of interest" description="Disordered" evidence="1">
    <location>
        <begin position="137"/>
        <end position="184"/>
    </location>
</feature>
<dbReference type="EMBL" id="QUNO01000006">
    <property type="protein sequence ID" value="REH47336.1"/>
    <property type="molecule type" value="Genomic_DNA"/>
</dbReference>
<name>A0A3E0HM89_9PSEU</name>
<dbReference type="Proteomes" id="UP000256269">
    <property type="component" value="Unassembled WGS sequence"/>
</dbReference>
<dbReference type="InterPro" id="IPR043502">
    <property type="entry name" value="DNA/RNA_pol_sf"/>
</dbReference>
<reference evidence="3 4" key="1">
    <citation type="submission" date="2018-08" db="EMBL/GenBank/DDBJ databases">
        <title>Genomic Encyclopedia of Archaeal and Bacterial Type Strains, Phase II (KMG-II): from individual species to whole genera.</title>
        <authorList>
            <person name="Goeker M."/>
        </authorList>
    </citation>
    <scope>NUCLEOTIDE SEQUENCE [LARGE SCALE GENOMIC DNA]</scope>
    <source>
        <strain evidence="3 4">DSM 45791</strain>
    </source>
</reference>
<evidence type="ECO:0000313" key="4">
    <source>
        <dbReference type="Proteomes" id="UP000256269"/>
    </source>
</evidence>
<evidence type="ECO:0000256" key="1">
    <source>
        <dbReference type="SAM" id="MobiDB-lite"/>
    </source>
</evidence>
<dbReference type="InterPro" id="IPR000477">
    <property type="entry name" value="RT_dom"/>
</dbReference>
<feature type="domain" description="Reverse transcriptase" evidence="2">
    <location>
        <begin position="2"/>
        <end position="139"/>
    </location>
</feature>
<keyword evidence="3" id="KW-0695">RNA-directed DNA polymerase</keyword>